<reference evidence="1 2" key="1">
    <citation type="journal article" date="2006" name="Science">
        <title>The genome of black cottonwood, Populus trichocarpa (Torr. &amp; Gray).</title>
        <authorList>
            <person name="Tuskan G.A."/>
            <person name="Difazio S."/>
            <person name="Jansson S."/>
            <person name="Bohlmann J."/>
            <person name="Grigoriev I."/>
            <person name="Hellsten U."/>
            <person name="Putnam N."/>
            <person name="Ralph S."/>
            <person name="Rombauts S."/>
            <person name="Salamov A."/>
            <person name="Schein J."/>
            <person name="Sterck L."/>
            <person name="Aerts A."/>
            <person name="Bhalerao R.R."/>
            <person name="Bhalerao R.P."/>
            <person name="Blaudez D."/>
            <person name="Boerjan W."/>
            <person name="Brun A."/>
            <person name="Brunner A."/>
            <person name="Busov V."/>
            <person name="Campbell M."/>
            <person name="Carlson J."/>
            <person name="Chalot M."/>
            <person name="Chapman J."/>
            <person name="Chen G.L."/>
            <person name="Cooper D."/>
            <person name="Coutinho P.M."/>
            <person name="Couturier J."/>
            <person name="Covert S."/>
            <person name="Cronk Q."/>
            <person name="Cunningham R."/>
            <person name="Davis J."/>
            <person name="Degroeve S."/>
            <person name="Dejardin A."/>
            <person name="Depamphilis C."/>
            <person name="Detter J."/>
            <person name="Dirks B."/>
            <person name="Dubchak I."/>
            <person name="Duplessis S."/>
            <person name="Ehlting J."/>
            <person name="Ellis B."/>
            <person name="Gendler K."/>
            <person name="Goodstein D."/>
            <person name="Gribskov M."/>
            <person name="Grimwood J."/>
            <person name="Groover A."/>
            <person name="Gunter L."/>
            <person name="Hamberger B."/>
            <person name="Heinze B."/>
            <person name="Helariutta Y."/>
            <person name="Henrissat B."/>
            <person name="Holligan D."/>
            <person name="Holt R."/>
            <person name="Huang W."/>
            <person name="Islam-Faridi N."/>
            <person name="Jones S."/>
            <person name="Jones-Rhoades M."/>
            <person name="Jorgensen R."/>
            <person name="Joshi C."/>
            <person name="Kangasjarvi J."/>
            <person name="Karlsson J."/>
            <person name="Kelleher C."/>
            <person name="Kirkpatrick R."/>
            <person name="Kirst M."/>
            <person name="Kohler A."/>
            <person name="Kalluri U."/>
            <person name="Larimer F."/>
            <person name="Leebens-Mack J."/>
            <person name="Leple J.C."/>
            <person name="Locascio P."/>
            <person name="Lou Y."/>
            <person name="Lucas S."/>
            <person name="Martin F."/>
            <person name="Montanini B."/>
            <person name="Napoli C."/>
            <person name="Nelson D.R."/>
            <person name="Nelson C."/>
            <person name="Nieminen K."/>
            <person name="Nilsson O."/>
            <person name="Pereda V."/>
            <person name="Peter G."/>
            <person name="Philippe R."/>
            <person name="Pilate G."/>
            <person name="Poliakov A."/>
            <person name="Razumovskaya J."/>
            <person name="Richardson P."/>
            <person name="Rinaldi C."/>
            <person name="Ritland K."/>
            <person name="Rouze P."/>
            <person name="Ryaboy D."/>
            <person name="Schmutz J."/>
            <person name="Schrader J."/>
            <person name="Segerman B."/>
            <person name="Shin H."/>
            <person name="Siddiqui A."/>
            <person name="Sterky F."/>
            <person name="Terry A."/>
            <person name="Tsai C.J."/>
            <person name="Uberbacher E."/>
            <person name="Unneberg P."/>
            <person name="Vahala J."/>
            <person name="Wall K."/>
            <person name="Wessler S."/>
            <person name="Yang G."/>
            <person name="Yin T."/>
            <person name="Douglas C."/>
            <person name="Marra M."/>
            <person name="Sandberg G."/>
            <person name="Van de Peer Y."/>
            <person name="Rokhsar D."/>
        </authorList>
    </citation>
    <scope>NUCLEOTIDE SEQUENCE [LARGE SCALE GENOMIC DNA]</scope>
    <source>
        <strain evidence="2">cv. Nisqually</strain>
    </source>
</reference>
<name>A0A2K1YK96_POPTR</name>
<dbReference type="Proteomes" id="UP000006729">
    <property type="component" value="Chromosome 11"/>
</dbReference>
<sequence length="92" mass="10448">MGAQQCGVAELDFDFRVSLYLERTQHDTDCCRSQETNGILGSRNQNSPCLGSMYRVPRCFFAANSICRGHVERSRSWLCDKISTITDFVSYP</sequence>
<proteinExistence type="predicted"/>
<protein>
    <submittedName>
        <fullName evidence="1">Uncharacterized protein</fullName>
    </submittedName>
</protein>
<keyword evidence="2" id="KW-1185">Reference proteome</keyword>
<accession>A0A2K1YK96</accession>
<dbReference type="InParanoid" id="A0A2K1YK96"/>
<evidence type="ECO:0000313" key="2">
    <source>
        <dbReference type="Proteomes" id="UP000006729"/>
    </source>
</evidence>
<organism evidence="1 2">
    <name type="scientific">Populus trichocarpa</name>
    <name type="common">Western balsam poplar</name>
    <name type="synonym">Populus balsamifera subsp. trichocarpa</name>
    <dbReference type="NCBI Taxonomy" id="3694"/>
    <lineage>
        <taxon>Eukaryota</taxon>
        <taxon>Viridiplantae</taxon>
        <taxon>Streptophyta</taxon>
        <taxon>Embryophyta</taxon>
        <taxon>Tracheophyta</taxon>
        <taxon>Spermatophyta</taxon>
        <taxon>Magnoliopsida</taxon>
        <taxon>eudicotyledons</taxon>
        <taxon>Gunneridae</taxon>
        <taxon>Pentapetalae</taxon>
        <taxon>rosids</taxon>
        <taxon>fabids</taxon>
        <taxon>Malpighiales</taxon>
        <taxon>Salicaceae</taxon>
        <taxon>Saliceae</taxon>
        <taxon>Populus</taxon>
    </lineage>
</organism>
<dbReference type="EMBL" id="CM009300">
    <property type="protein sequence ID" value="PNT13453.1"/>
    <property type="molecule type" value="Genomic_DNA"/>
</dbReference>
<evidence type="ECO:0000313" key="1">
    <source>
        <dbReference type="EMBL" id="PNT13453.1"/>
    </source>
</evidence>
<dbReference type="AlphaFoldDB" id="A0A2K1YK96"/>
<gene>
    <name evidence="1" type="ORF">POPTR_011G143500</name>
</gene>